<reference evidence="7 8" key="1">
    <citation type="submission" date="2017-07" db="EMBL/GenBank/DDBJ databases">
        <title>Annotated genome sequence of Bacterioplanes sanyensis isolated from Red Sea.</title>
        <authorList>
            <person name="Rehman Z.U."/>
        </authorList>
    </citation>
    <scope>NUCLEOTIDE SEQUENCE [LARGE SCALE GENOMIC DNA]</scope>
    <source>
        <strain evidence="7 8">NV9</strain>
    </source>
</reference>
<dbReference type="KEGG" id="bsan:CHH28_10135"/>
<protein>
    <submittedName>
        <fullName evidence="7">Nitric oxide reductase transcription regulator</fullName>
    </submittedName>
</protein>
<evidence type="ECO:0000259" key="6">
    <source>
        <dbReference type="PROSITE" id="PS50045"/>
    </source>
</evidence>
<accession>A0A222FKH5</accession>
<dbReference type="InterPro" id="IPR025943">
    <property type="entry name" value="Sigma_54_int_dom_ATP-bd_2"/>
</dbReference>
<dbReference type="GO" id="GO:0006355">
    <property type="term" value="P:regulation of DNA-templated transcription"/>
    <property type="evidence" value="ECO:0007669"/>
    <property type="project" value="InterPro"/>
</dbReference>
<dbReference type="CDD" id="cd00009">
    <property type="entry name" value="AAA"/>
    <property type="match status" value="1"/>
</dbReference>
<gene>
    <name evidence="7" type="ORF">CHH28_10135</name>
</gene>
<dbReference type="FunFam" id="3.40.50.300:FF:000006">
    <property type="entry name" value="DNA-binding transcriptional regulator NtrC"/>
    <property type="match status" value="1"/>
</dbReference>
<keyword evidence="5" id="KW-0804">Transcription</keyword>
<evidence type="ECO:0000256" key="5">
    <source>
        <dbReference type="ARBA" id="ARBA00023163"/>
    </source>
</evidence>
<feature type="domain" description="Sigma-54 factor interaction" evidence="6">
    <location>
        <begin position="196"/>
        <end position="425"/>
    </location>
</feature>
<dbReference type="PROSITE" id="PS50045">
    <property type="entry name" value="SIGMA54_INTERACT_4"/>
    <property type="match status" value="1"/>
</dbReference>
<dbReference type="EMBL" id="CP022530">
    <property type="protein sequence ID" value="ASP39014.1"/>
    <property type="molecule type" value="Genomic_DNA"/>
</dbReference>
<dbReference type="Pfam" id="PF00158">
    <property type="entry name" value="Sigma54_activat"/>
    <property type="match status" value="1"/>
</dbReference>
<dbReference type="Pfam" id="PF25601">
    <property type="entry name" value="AAA_lid_14"/>
    <property type="match status" value="1"/>
</dbReference>
<keyword evidence="3" id="KW-0805">Transcription regulation</keyword>
<keyword evidence="4" id="KW-0238">DNA-binding</keyword>
<evidence type="ECO:0000313" key="8">
    <source>
        <dbReference type="Proteomes" id="UP000202440"/>
    </source>
</evidence>
<dbReference type="PROSITE" id="PS00676">
    <property type="entry name" value="SIGMA54_INTERACT_2"/>
    <property type="match status" value="1"/>
</dbReference>
<dbReference type="PROSITE" id="PS00688">
    <property type="entry name" value="SIGMA54_INTERACT_3"/>
    <property type="match status" value="1"/>
</dbReference>
<sequence length="548" mass="59625">MTSALPSTPALLELSLGAQQCCDQEDAYQQLLSLLRQTIHCDAVALLLRHGERLTPVALQGLSRDTLGRRFIIAEHPRFARICAATDALRFASDDPSPDPYDGLLLALEGDLPVHSCMGLPLIADGQCIAVVTLDSLAPGQFEALSARALQLVCNILSNAVSNIQTLQRLKERASHAHALVEELTTEALQKDGGELIGNSPAMAQLQQEMNIVADSELTTLIVGETGTGKELVARHLHRMSSRRNGPLVYVNCAALPDNLIESELFGHAKGAFTGAHQRRAGKFVMANGGSLFLDEIGELPLAAQSKLLRALQSQEVQPVGDDSVQTVDVRIIAATNRRLNLEVGKGRFRADLYHRLSVYPLQVPPLRQREGDVALLSGFFVEIMRRKLGITQLKLAPSAQRRLSAYTWPGNVRELEHCISRAALKARSRSQRQLVVIDDTDIGALEDSAGDHSAMGQQQPAPAELPLSLGEAVSEQTLETGLKDATEAFQRRCIVGCLQQHQGNWSATARALAMDRANLSRLARRLGIRVDKQIRQTRPAKSDVPDG</sequence>
<dbReference type="InterPro" id="IPR009057">
    <property type="entry name" value="Homeodomain-like_sf"/>
</dbReference>
<keyword evidence="8" id="KW-1185">Reference proteome</keyword>
<dbReference type="OrthoDB" id="9804019at2"/>
<dbReference type="GO" id="GO:0003677">
    <property type="term" value="F:DNA binding"/>
    <property type="evidence" value="ECO:0007669"/>
    <property type="project" value="UniProtKB-KW"/>
</dbReference>
<dbReference type="Gene3D" id="3.30.450.40">
    <property type="match status" value="1"/>
</dbReference>
<dbReference type="GO" id="GO:0005524">
    <property type="term" value="F:ATP binding"/>
    <property type="evidence" value="ECO:0007669"/>
    <property type="project" value="UniProtKB-KW"/>
</dbReference>
<dbReference type="InterPro" id="IPR027417">
    <property type="entry name" value="P-loop_NTPase"/>
</dbReference>
<dbReference type="AlphaFoldDB" id="A0A222FKH5"/>
<dbReference type="SMART" id="SM00065">
    <property type="entry name" value="GAF"/>
    <property type="match status" value="1"/>
</dbReference>
<dbReference type="PANTHER" id="PTHR32071">
    <property type="entry name" value="TRANSCRIPTIONAL REGULATORY PROTEIN"/>
    <property type="match status" value="1"/>
</dbReference>
<evidence type="ECO:0000256" key="2">
    <source>
        <dbReference type="ARBA" id="ARBA00022840"/>
    </source>
</evidence>
<name>A0A222FKH5_9GAMM</name>
<dbReference type="InterPro" id="IPR058031">
    <property type="entry name" value="AAA_lid_NorR"/>
</dbReference>
<dbReference type="Proteomes" id="UP000202440">
    <property type="component" value="Chromosome"/>
</dbReference>
<dbReference type="Pfam" id="PF01590">
    <property type="entry name" value="GAF"/>
    <property type="match status" value="1"/>
</dbReference>
<dbReference type="InterPro" id="IPR025944">
    <property type="entry name" value="Sigma_54_int_dom_CS"/>
</dbReference>
<dbReference type="SMART" id="SM00382">
    <property type="entry name" value="AAA"/>
    <property type="match status" value="1"/>
</dbReference>
<proteinExistence type="predicted"/>
<evidence type="ECO:0000256" key="1">
    <source>
        <dbReference type="ARBA" id="ARBA00022741"/>
    </source>
</evidence>
<dbReference type="NCBIfam" id="NF003451">
    <property type="entry name" value="PRK05022.1"/>
    <property type="match status" value="1"/>
</dbReference>
<dbReference type="InterPro" id="IPR003018">
    <property type="entry name" value="GAF"/>
</dbReference>
<keyword evidence="2" id="KW-0067">ATP-binding</keyword>
<dbReference type="SUPFAM" id="SSF52540">
    <property type="entry name" value="P-loop containing nucleoside triphosphate hydrolases"/>
    <property type="match status" value="1"/>
</dbReference>
<dbReference type="Gene3D" id="1.10.10.60">
    <property type="entry name" value="Homeodomain-like"/>
    <property type="match status" value="1"/>
</dbReference>
<dbReference type="InterPro" id="IPR002078">
    <property type="entry name" value="Sigma_54_int"/>
</dbReference>
<dbReference type="Gene3D" id="1.10.8.60">
    <property type="match status" value="1"/>
</dbReference>
<dbReference type="InterPro" id="IPR029016">
    <property type="entry name" value="GAF-like_dom_sf"/>
</dbReference>
<dbReference type="Gene3D" id="3.40.50.300">
    <property type="entry name" value="P-loop containing nucleotide triphosphate hydrolases"/>
    <property type="match status" value="1"/>
</dbReference>
<evidence type="ECO:0000256" key="4">
    <source>
        <dbReference type="ARBA" id="ARBA00023125"/>
    </source>
</evidence>
<dbReference type="SUPFAM" id="SSF55781">
    <property type="entry name" value="GAF domain-like"/>
    <property type="match status" value="1"/>
</dbReference>
<dbReference type="RefSeq" id="WP_094060198.1">
    <property type="nucleotide sequence ID" value="NZ_CP022530.1"/>
</dbReference>
<dbReference type="SUPFAM" id="SSF46689">
    <property type="entry name" value="Homeodomain-like"/>
    <property type="match status" value="1"/>
</dbReference>
<keyword evidence="1" id="KW-0547">Nucleotide-binding</keyword>
<dbReference type="InterPro" id="IPR003593">
    <property type="entry name" value="AAA+_ATPase"/>
</dbReference>
<evidence type="ECO:0000256" key="3">
    <source>
        <dbReference type="ARBA" id="ARBA00023015"/>
    </source>
</evidence>
<dbReference type="PANTHER" id="PTHR32071:SF35">
    <property type="entry name" value="ANAEROBIC NITRIC OXIDE REDUCTASE TRANSCRIPTION REGULATOR NORR"/>
    <property type="match status" value="1"/>
</dbReference>
<evidence type="ECO:0000313" key="7">
    <source>
        <dbReference type="EMBL" id="ASP39014.1"/>
    </source>
</evidence>
<organism evidence="7 8">
    <name type="scientific">Bacterioplanes sanyensis</name>
    <dbReference type="NCBI Taxonomy" id="1249553"/>
    <lineage>
        <taxon>Bacteria</taxon>
        <taxon>Pseudomonadati</taxon>
        <taxon>Pseudomonadota</taxon>
        <taxon>Gammaproteobacteria</taxon>
        <taxon>Oceanospirillales</taxon>
        <taxon>Oceanospirillaceae</taxon>
        <taxon>Bacterioplanes</taxon>
    </lineage>
</organism>